<feature type="domain" description="DUF4440" evidence="2">
    <location>
        <begin position="39"/>
        <end position="151"/>
    </location>
</feature>
<accession>A0A7X0UC59</accession>
<dbReference type="Proteomes" id="UP000575083">
    <property type="component" value="Unassembled WGS sequence"/>
</dbReference>
<feature type="chain" id="PRO_5030774841" evidence="1">
    <location>
        <begin position="34"/>
        <end position="164"/>
    </location>
</feature>
<organism evidence="3 4">
    <name type="scientific">Acidovorax soli</name>
    <dbReference type="NCBI Taxonomy" id="592050"/>
    <lineage>
        <taxon>Bacteria</taxon>
        <taxon>Pseudomonadati</taxon>
        <taxon>Pseudomonadota</taxon>
        <taxon>Betaproteobacteria</taxon>
        <taxon>Burkholderiales</taxon>
        <taxon>Comamonadaceae</taxon>
        <taxon>Acidovorax</taxon>
    </lineage>
</organism>
<dbReference type="InterPro" id="IPR011944">
    <property type="entry name" value="Steroid_delta5-4_isomerase"/>
</dbReference>
<dbReference type="InterPro" id="IPR032710">
    <property type="entry name" value="NTF2-like_dom_sf"/>
</dbReference>
<sequence>MNQHPLSRRGLAAVATAASLAAGLGLATGPAHAADTAAIRQTLQRYEEALNRSDTAAIVQLYTDDGVQMAPDAPAATGREALRAAYAATFQAIALQLAFTVDEIQLLGKDTALLRSHSKGTLKVQGQAQALGPAAFKELFVLRKQRNGQWQFSHYAFSAAPIRP</sequence>
<dbReference type="PROSITE" id="PS51318">
    <property type="entry name" value="TAT"/>
    <property type="match status" value="1"/>
</dbReference>
<keyword evidence="4" id="KW-1185">Reference proteome</keyword>
<dbReference type="EMBL" id="JACHLK010000012">
    <property type="protein sequence ID" value="MBB6562290.1"/>
    <property type="molecule type" value="Genomic_DNA"/>
</dbReference>
<evidence type="ECO:0000256" key="1">
    <source>
        <dbReference type="SAM" id="SignalP"/>
    </source>
</evidence>
<comment type="caution">
    <text evidence="3">The sequence shown here is derived from an EMBL/GenBank/DDBJ whole genome shotgun (WGS) entry which is preliminary data.</text>
</comment>
<dbReference type="InterPro" id="IPR006311">
    <property type="entry name" value="TAT_signal"/>
</dbReference>
<reference evidence="3 4" key="1">
    <citation type="submission" date="2020-08" db="EMBL/GenBank/DDBJ databases">
        <title>Functional genomics of gut bacteria from endangered species of beetles.</title>
        <authorList>
            <person name="Carlos-Shanley C."/>
        </authorList>
    </citation>
    <scope>NUCLEOTIDE SEQUENCE [LARGE SCALE GENOMIC DNA]</scope>
    <source>
        <strain evidence="3 4">S00198</strain>
    </source>
</reference>
<proteinExistence type="predicted"/>
<evidence type="ECO:0000313" key="3">
    <source>
        <dbReference type="EMBL" id="MBB6562290.1"/>
    </source>
</evidence>
<keyword evidence="1" id="KW-0732">Signal</keyword>
<gene>
    <name evidence="3" type="ORF">HNP48_005000</name>
</gene>
<dbReference type="CDD" id="cd00531">
    <property type="entry name" value="NTF2_like"/>
    <property type="match status" value="1"/>
</dbReference>
<feature type="signal peptide" evidence="1">
    <location>
        <begin position="1"/>
        <end position="33"/>
    </location>
</feature>
<name>A0A7X0UC59_9BURK</name>
<dbReference type="Pfam" id="PF14534">
    <property type="entry name" value="DUF4440"/>
    <property type="match status" value="1"/>
</dbReference>
<dbReference type="RefSeq" id="WP_184862148.1">
    <property type="nucleotide sequence ID" value="NZ_JACHLK010000012.1"/>
</dbReference>
<dbReference type="SUPFAM" id="SSF54427">
    <property type="entry name" value="NTF2-like"/>
    <property type="match status" value="1"/>
</dbReference>
<evidence type="ECO:0000313" key="4">
    <source>
        <dbReference type="Proteomes" id="UP000575083"/>
    </source>
</evidence>
<dbReference type="Gene3D" id="3.10.450.50">
    <property type="match status" value="1"/>
</dbReference>
<protein>
    <submittedName>
        <fullName evidence="3">Uncharacterized protein (TIGR02246 family)</fullName>
    </submittedName>
</protein>
<dbReference type="NCBIfam" id="TIGR02246">
    <property type="entry name" value="SgcJ/EcaC family oxidoreductase"/>
    <property type="match status" value="1"/>
</dbReference>
<evidence type="ECO:0000259" key="2">
    <source>
        <dbReference type="Pfam" id="PF14534"/>
    </source>
</evidence>
<dbReference type="AlphaFoldDB" id="A0A7X0UC59"/>
<dbReference type="InterPro" id="IPR027843">
    <property type="entry name" value="DUF4440"/>
</dbReference>